<dbReference type="EMBL" id="VSSQ01000494">
    <property type="protein sequence ID" value="MPL96084.1"/>
    <property type="molecule type" value="Genomic_DNA"/>
</dbReference>
<organism evidence="1">
    <name type="scientific">bioreactor metagenome</name>
    <dbReference type="NCBI Taxonomy" id="1076179"/>
    <lineage>
        <taxon>unclassified sequences</taxon>
        <taxon>metagenomes</taxon>
        <taxon>ecological metagenomes</taxon>
    </lineage>
</organism>
<comment type="caution">
    <text evidence="1">The sequence shown here is derived from an EMBL/GenBank/DDBJ whole genome shotgun (WGS) entry which is preliminary data.</text>
</comment>
<gene>
    <name evidence="1" type="ORF">SDC9_42259</name>
</gene>
<evidence type="ECO:0008006" key="2">
    <source>
        <dbReference type="Google" id="ProtNLM"/>
    </source>
</evidence>
<dbReference type="Pfam" id="PF11276">
    <property type="entry name" value="DUF3078"/>
    <property type="match status" value="1"/>
</dbReference>
<sequence length="310" mass="34272">MRTFSILLIFISMSCYLVGQVTEGETKLRKQDADTVSGWKKGAVVGVNVSQASLTNWAAGGQNSFGVNGLTSLFANYKKGKMSWDNSLDIGYGVLQQGANSDFIKTDDRFDFLSKYGQQASKSLYYAALFNFKTQMTEGKKDTVKISNLFAPAYVLTAIGLDYKPNSYFTAFLAPLTGKVTIVNDPDLNSIGAFGVAPGEKFKGEFGGYLRAAFSKNDFKSEALKNLSLTTKVDLFSNYLKDPQNIDVSWETLFVFKVNKYISVNLNTHLIYDADILFDTNKDGQILSDGSDKSLVQFKEILGVGFLYKF</sequence>
<protein>
    <recommendedName>
        <fullName evidence="2">DUF3078 domain-containing protein</fullName>
    </recommendedName>
</protein>
<dbReference type="InterPro" id="IPR021428">
    <property type="entry name" value="DUF3078"/>
</dbReference>
<accession>A0A644VX82</accession>
<evidence type="ECO:0000313" key="1">
    <source>
        <dbReference type="EMBL" id="MPL96084.1"/>
    </source>
</evidence>
<proteinExistence type="predicted"/>
<name>A0A644VX82_9ZZZZ</name>
<reference evidence="1" key="1">
    <citation type="submission" date="2019-08" db="EMBL/GenBank/DDBJ databases">
        <authorList>
            <person name="Kucharzyk K."/>
            <person name="Murdoch R.W."/>
            <person name="Higgins S."/>
            <person name="Loffler F."/>
        </authorList>
    </citation>
    <scope>NUCLEOTIDE SEQUENCE</scope>
</reference>
<dbReference type="PROSITE" id="PS51257">
    <property type="entry name" value="PROKAR_LIPOPROTEIN"/>
    <property type="match status" value="1"/>
</dbReference>
<dbReference type="AlphaFoldDB" id="A0A644VX82"/>